<gene>
    <name evidence="2" type="ORF">SAMN04487991_0307</name>
</gene>
<evidence type="ECO:0000259" key="1">
    <source>
        <dbReference type="SMART" id="SM00306"/>
    </source>
</evidence>
<dbReference type="GO" id="GO:0016539">
    <property type="term" value="P:intein-mediated protein splicing"/>
    <property type="evidence" value="ECO:0007669"/>
    <property type="project" value="InterPro"/>
</dbReference>
<dbReference type="InterPro" id="IPR036844">
    <property type="entry name" value="Hint_dom_sf"/>
</dbReference>
<dbReference type="SMART" id="SM00306">
    <property type="entry name" value="HintN"/>
    <property type="match status" value="1"/>
</dbReference>
<dbReference type="CDD" id="cd00081">
    <property type="entry name" value="Hint"/>
    <property type="match status" value="1"/>
</dbReference>
<dbReference type="Gene3D" id="2.170.16.10">
    <property type="entry name" value="Hedgehog/Intein (Hint) domain"/>
    <property type="match status" value="1"/>
</dbReference>
<protein>
    <submittedName>
        <fullName evidence="2">Hint domain-containing protein</fullName>
    </submittedName>
</protein>
<organism evidence="2 3">
    <name type="scientific">Celeribacter neptunius</name>
    <dbReference type="NCBI Taxonomy" id="588602"/>
    <lineage>
        <taxon>Bacteria</taxon>
        <taxon>Pseudomonadati</taxon>
        <taxon>Pseudomonadota</taxon>
        <taxon>Alphaproteobacteria</taxon>
        <taxon>Rhodobacterales</taxon>
        <taxon>Roseobacteraceae</taxon>
        <taxon>Celeribacter</taxon>
    </lineage>
</organism>
<dbReference type="OrthoDB" id="6305173at2"/>
<proteinExistence type="predicted"/>
<dbReference type="Proteomes" id="UP000199630">
    <property type="component" value="Unassembled WGS sequence"/>
</dbReference>
<dbReference type="RefSeq" id="WP_090056156.1">
    <property type="nucleotide sequence ID" value="NZ_FORH01000001.1"/>
</dbReference>
<evidence type="ECO:0000313" key="2">
    <source>
        <dbReference type="EMBL" id="SFI57778.1"/>
    </source>
</evidence>
<dbReference type="PROSITE" id="PS50817">
    <property type="entry name" value="INTEIN_N_TER"/>
    <property type="match status" value="1"/>
</dbReference>
<dbReference type="InterPro" id="IPR028992">
    <property type="entry name" value="Hedgehog/Intein_dom"/>
</dbReference>
<dbReference type="InterPro" id="IPR006141">
    <property type="entry name" value="Intein_N"/>
</dbReference>
<accession>A0A1I3JCR5</accession>
<dbReference type="EMBL" id="FORH01000001">
    <property type="protein sequence ID" value="SFI57778.1"/>
    <property type="molecule type" value="Genomic_DNA"/>
</dbReference>
<dbReference type="STRING" id="588602.SAMN04487991_0307"/>
<keyword evidence="3" id="KW-1185">Reference proteome</keyword>
<feature type="domain" description="Hint" evidence="1">
    <location>
        <begin position="158"/>
        <end position="267"/>
    </location>
</feature>
<dbReference type="AlphaFoldDB" id="A0A1I3JCR5"/>
<dbReference type="SUPFAM" id="SSF51294">
    <property type="entry name" value="Hedgehog/intein (Hint) domain"/>
    <property type="match status" value="1"/>
</dbReference>
<reference evidence="3" key="1">
    <citation type="submission" date="2016-10" db="EMBL/GenBank/DDBJ databases">
        <authorList>
            <person name="Varghese N."/>
            <person name="Submissions S."/>
        </authorList>
    </citation>
    <scope>NUCLEOTIDE SEQUENCE [LARGE SCALE GENOMIC DNA]</scope>
    <source>
        <strain evidence="3">DSM 26471</strain>
    </source>
</reference>
<dbReference type="Pfam" id="PF13403">
    <property type="entry name" value="Hint_2"/>
    <property type="match status" value="1"/>
</dbReference>
<sequence length="347" mass="37544">MIGGSNGDTAQAGTTVETGLPVQSLAVYRADEFRVINGVNLGDGLCNAAEIELADVYQLRKQAERGRLSVIVSGEALHIGEDTELGHPGHALHLDCIATLMGTSGTTVELLVVVETDDGGLIEEVFFLPFAPLDPDIEYALVKVDQDTARTRLSDVACVAFTRGTRITLSNGMQKPIEEIAIGDRVLTRDHGPQEVRWIGAQTVRATGAFAPIVIKQGALNNSKDLTVSPHHRIFIYQRRDAIHAGRAEVLVKAKLLVNGKSVIQSDGGFVEYFQLLFDSHEIIYAEGIAAESMFVDSRVRPFLPEDVQARIAPDRMSAETPRAFELRDGMLEPSVAADILRSASGS</sequence>
<evidence type="ECO:0000313" key="3">
    <source>
        <dbReference type="Proteomes" id="UP000199630"/>
    </source>
</evidence>
<name>A0A1I3JCR5_9RHOB</name>
<dbReference type="InterPro" id="IPR003587">
    <property type="entry name" value="Hint_dom_N"/>
</dbReference>